<dbReference type="InterPro" id="IPR017452">
    <property type="entry name" value="GPCR_Rhodpsn_7TM"/>
</dbReference>
<dbReference type="RefSeq" id="XP_023662885.1">
    <property type="nucleotide sequence ID" value="XM_023807117.2"/>
</dbReference>
<keyword evidence="8 13" id="KW-0472">Membrane</keyword>
<evidence type="ECO:0000256" key="13">
    <source>
        <dbReference type="SAM" id="Phobius"/>
    </source>
</evidence>
<dbReference type="Ensembl" id="ENSPKIT00000011837.1">
    <property type="protein sequence ID" value="ENSPKIP00000030998.1"/>
    <property type="gene ID" value="ENSPKIG00000011673.1"/>
</dbReference>
<feature type="transmembrane region" description="Helical" evidence="13">
    <location>
        <begin position="48"/>
        <end position="70"/>
    </location>
</feature>
<name>A0A3B3SKX5_9TELE</name>
<keyword evidence="12" id="KW-0807">Transducer</keyword>
<dbReference type="Proteomes" id="UP000261540">
    <property type="component" value="Unplaced"/>
</dbReference>
<dbReference type="GO" id="GO:0004984">
    <property type="term" value="F:olfactory receptor activity"/>
    <property type="evidence" value="ECO:0007669"/>
    <property type="project" value="InterPro"/>
</dbReference>
<evidence type="ECO:0000256" key="9">
    <source>
        <dbReference type="ARBA" id="ARBA00023157"/>
    </source>
</evidence>
<dbReference type="InterPro" id="IPR000276">
    <property type="entry name" value="GPCR_Rhodpsn"/>
</dbReference>
<reference evidence="15" key="2">
    <citation type="submission" date="2025-09" db="UniProtKB">
        <authorList>
            <consortium name="Ensembl"/>
        </authorList>
    </citation>
    <scope>IDENTIFICATION</scope>
</reference>
<evidence type="ECO:0000256" key="11">
    <source>
        <dbReference type="ARBA" id="ARBA00023180"/>
    </source>
</evidence>
<keyword evidence="9" id="KW-1015">Disulfide bond</keyword>
<keyword evidence="6 13" id="KW-1133">Transmembrane helix</keyword>
<dbReference type="AlphaFoldDB" id="A0A3B3SKX5"/>
<accession>A0A3B3SKX5</accession>
<evidence type="ECO:0000256" key="7">
    <source>
        <dbReference type="ARBA" id="ARBA00023040"/>
    </source>
</evidence>
<evidence type="ECO:0000256" key="8">
    <source>
        <dbReference type="ARBA" id="ARBA00023136"/>
    </source>
</evidence>
<feature type="domain" description="G-protein coupled receptors family 1 profile" evidence="14">
    <location>
        <begin position="64"/>
        <end position="312"/>
    </location>
</feature>
<dbReference type="InterPro" id="IPR052921">
    <property type="entry name" value="GPCR1_Superfamily_Member"/>
</dbReference>
<dbReference type="Pfam" id="PF13853">
    <property type="entry name" value="7tm_4"/>
    <property type="match status" value="1"/>
</dbReference>
<dbReference type="PANTHER" id="PTHR26451">
    <property type="entry name" value="G_PROTEIN_RECEP_F1_2 DOMAIN-CONTAINING PROTEIN"/>
    <property type="match status" value="1"/>
</dbReference>
<reference evidence="15" key="1">
    <citation type="submission" date="2025-08" db="UniProtKB">
        <authorList>
            <consortium name="Ensembl"/>
        </authorList>
    </citation>
    <scope>IDENTIFICATION</scope>
</reference>
<feature type="transmembrane region" description="Helical" evidence="13">
    <location>
        <begin position="219"/>
        <end position="243"/>
    </location>
</feature>
<evidence type="ECO:0000256" key="5">
    <source>
        <dbReference type="ARBA" id="ARBA00022725"/>
    </source>
</evidence>
<comment type="subcellular location">
    <subcellularLocation>
        <location evidence="1">Cell membrane</location>
        <topology evidence="1">Multi-pass membrane protein</topology>
    </subcellularLocation>
</comment>
<dbReference type="PANTHER" id="PTHR26451:SF871">
    <property type="entry name" value="ODORANT RECEPTOR-RELATED"/>
    <property type="match status" value="1"/>
</dbReference>
<evidence type="ECO:0000256" key="1">
    <source>
        <dbReference type="ARBA" id="ARBA00004651"/>
    </source>
</evidence>
<feature type="transmembrane region" description="Helical" evidence="13">
    <location>
        <begin position="82"/>
        <end position="102"/>
    </location>
</feature>
<keyword evidence="7" id="KW-0297">G-protein coupled receptor</keyword>
<dbReference type="GeneID" id="111841412"/>
<feature type="transmembrane region" description="Helical" evidence="13">
    <location>
        <begin position="114"/>
        <end position="133"/>
    </location>
</feature>
<keyword evidence="4 13" id="KW-0812">Transmembrane</keyword>
<dbReference type="PRINTS" id="PR00245">
    <property type="entry name" value="OLFACTORYR"/>
</dbReference>
<evidence type="ECO:0000256" key="2">
    <source>
        <dbReference type="ARBA" id="ARBA00022475"/>
    </source>
</evidence>
<dbReference type="GO" id="GO:0004930">
    <property type="term" value="F:G protein-coupled receptor activity"/>
    <property type="evidence" value="ECO:0007669"/>
    <property type="project" value="UniProtKB-KW"/>
</dbReference>
<dbReference type="GO" id="GO:0005886">
    <property type="term" value="C:plasma membrane"/>
    <property type="evidence" value="ECO:0007669"/>
    <property type="project" value="UniProtKB-SubCell"/>
</dbReference>
<keyword evidence="10" id="KW-0675">Receptor</keyword>
<proteinExistence type="predicted"/>
<dbReference type="GeneTree" id="ENSGT00950000183023"/>
<keyword evidence="5" id="KW-0552">Olfaction</keyword>
<feature type="transmembrane region" description="Helical" evidence="13">
    <location>
        <begin position="167"/>
        <end position="187"/>
    </location>
</feature>
<evidence type="ECO:0000256" key="3">
    <source>
        <dbReference type="ARBA" id="ARBA00022606"/>
    </source>
</evidence>
<dbReference type="GO" id="GO:0005549">
    <property type="term" value="F:odorant binding"/>
    <property type="evidence" value="ECO:0007669"/>
    <property type="project" value="TreeGrafter"/>
</dbReference>
<dbReference type="PROSITE" id="PS50262">
    <property type="entry name" value="G_PROTEIN_RECEP_F1_2"/>
    <property type="match status" value="1"/>
</dbReference>
<feature type="transmembrane region" description="Helical" evidence="13">
    <location>
        <begin position="264"/>
        <end position="283"/>
    </location>
</feature>
<evidence type="ECO:0000313" key="16">
    <source>
        <dbReference type="Proteomes" id="UP000261540"/>
    </source>
</evidence>
<dbReference type="OrthoDB" id="6151005at2759"/>
<feature type="transmembrane region" description="Helical" evidence="13">
    <location>
        <begin position="295"/>
        <end position="314"/>
    </location>
</feature>
<evidence type="ECO:0000256" key="12">
    <source>
        <dbReference type="ARBA" id="ARBA00023224"/>
    </source>
</evidence>
<evidence type="ECO:0000256" key="6">
    <source>
        <dbReference type="ARBA" id="ARBA00022989"/>
    </source>
</evidence>
<dbReference type="FunFam" id="1.20.1070.10:FF:000024">
    <property type="entry name" value="Olfactory receptor"/>
    <property type="match status" value="1"/>
</dbReference>
<dbReference type="InterPro" id="IPR000725">
    <property type="entry name" value="Olfact_rcpt"/>
</dbReference>
<evidence type="ECO:0000313" key="15">
    <source>
        <dbReference type="Ensembl" id="ENSPKIP00000030998.1"/>
    </source>
</evidence>
<dbReference type="KEGG" id="pki:111841412"/>
<protein>
    <submittedName>
        <fullName evidence="15">Olfactory receptor 151-like</fullName>
    </submittedName>
</protein>
<dbReference type="PROSITE" id="PS00237">
    <property type="entry name" value="G_PROTEIN_RECEP_F1_1"/>
    <property type="match status" value="1"/>
</dbReference>
<keyword evidence="16" id="KW-1185">Reference proteome</keyword>
<keyword evidence="2" id="KW-1003">Cell membrane</keyword>
<organism evidence="15 16">
    <name type="scientific">Paramormyrops kingsleyae</name>
    <dbReference type="NCBI Taxonomy" id="1676925"/>
    <lineage>
        <taxon>Eukaryota</taxon>
        <taxon>Metazoa</taxon>
        <taxon>Chordata</taxon>
        <taxon>Craniata</taxon>
        <taxon>Vertebrata</taxon>
        <taxon>Euteleostomi</taxon>
        <taxon>Actinopterygii</taxon>
        <taxon>Neopterygii</taxon>
        <taxon>Teleostei</taxon>
        <taxon>Osteoglossocephala</taxon>
        <taxon>Osteoglossomorpha</taxon>
        <taxon>Osteoglossiformes</taxon>
        <taxon>Mormyridae</taxon>
        <taxon>Paramormyrops</taxon>
    </lineage>
</organism>
<evidence type="ECO:0000259" key="14">
    <source>
        <dbReference type="PROSITE" id="PS50262"/>
    </source>
</evidence>
<evidence type="ECO:0000256" key="10">
    <source>
        <dbReference type="ARBA" id="ARBA00023170"/>
    </source>
</evidence>
<evidence type="ECO:0000256" key="4">
    <source>
        <dbReference type="ARBA" id="ARBA00022692"/>
    </source>
</evidence>
<dbReference type="Gene3D" id="1.20.1070.10">
    <property type="entry name" value="Rhodopsin 7-helix transmembrane proteins"/>
    <property type="match status" value="1"/>
</dbReference>
<keyword evidence="11" id="KW-0325">Glycoprotein</keyword>
<sequence>MFLAKKRSKCKKNNCIFVCFCRVPNMENTSTEMIFFLSGLNDTRQNKLIYFFCSFFIYLFTIFVNLTLVVTVMFNRVLHEPMYIFLCNLCVNGIYGATSFYPKFLLDLLSESHIISYSACVTQIFLVHSYMLCELSNLTVMAYDRYVAICKPLWYHPIMTPGKVGKLLLAPWLLSFMEILIGVLLIVRLTLCGSKINKLYCTNWDVVKLSCTDTSMNNFYGYGILITHLTQALLIVISYFHIIRICVRSKAEQNKFMETCLPHLITLGSFTLSVVFDVLYARYGTSSSMQGLRSFFSIEYLIIPPLLNPLIYGLKLKQIRLSVWRLLSRKVSVLT</sequence>
<dbReference type="SUPFAM" id="SSF81321">
    <property type="entry name" value="Family A G protein-coupled receptor-like"/>
    <property type="match status" value="1"/>
</dbReference>
<keyword evidence="3" id="KW-0716">Sensory transduction</keyword>